<accession>A0A6A4BX58</accession>
<gene>
    <name evidence="3" type="ORF">PR001_g27537</name>
    <name evidence="4" type="ORF">PR003_g28670</name>
</gene>
<feature type="region of interest" description="Disordered" evidence="1">
    <location>
        <begin position="690"/>
        <end position="717"/>
    </location>
</feature>
<protein>
    <recommendedName>
        <fullName evidence="2">PiggyBac transposable element-derived protein domain-containing protein</fullName>
    </recommendedName>
</protein>
<evidence type="ECO:0000313" key="4">
    <source>
        <dbReference type="EMBL" id="KAE9277880.1"/>
    </source>
</evidence>
<feature type="region of interest" description="Disordered" evidence="1">
    <location>
        <begin position="1"/>
        <end position="138"/>
    </location>
</feature>
<evidence type="ECO:0000313" key="6">
    <source>
        <dbReference type="Proteomes" id="UP000434957"/>
    </source>
</evidence>
<organism evidence="4 6">
    <name type="scientific">Phytophthora rubi</name>
    <dbReference type="NCBI Taxonomy" id="129364"/>
    <lineage>
        <taxon>Eukaryota</taxon>
        <taxon>Sar</taxon>
        <taxon>Stramenopiles</taxon>
        <taxon>Oomycota</taxon>
        <taxon>Peronosporomycetes</taxon>
        <taxon>Peronosporales</taxon>
        <taxon>Peronosporaceae</taxon>
        <taxon>Phytophthora</taxon>
    </lineage>
</organism>
<dbReference type="PANTHER" id="PTHR46599:SF3">
    <property type="entry name" value="PIGGYBAC TRANSPOSABLE ELEMENT-DERIVED PROTEIN 4"/>
    <property type="match status" value="1"/>
</dbReference>
<reference evidence="4 6" key="1">
    <citation type="submission" date="2018-08" db="EMBL/GenBank/DDBJ databases">
        <title>Genomic investigation of the strawberry pathogen Phytophthora fragariae indicates pathogenicity is determined by transcriptional variation in three key races.</title>
        <authorList>
            <person name="Adams T.M."/>
            <person name="Armitage A.D."/>
            <person name="Sobczyk M.K."/>
            <person name="Bates H.J."/>
            <person name="Dunwell J.M."/>
            <person name="Nellist C.F."/>
            <person name="Harrison R.J."/>
        </authorList>
    </citation>
    <scope>NUCLEOTIDE SEQUENCE [LARGE SCALE GENOMIC DNA]</scope>
    <source>
        <strain evidence="3 5">SCRP249</strain>
        <strain evidence="4 6">SCRP333</strain>
    </source>
</reference>
<dbReference type="Proteomes" id="UP000429607">
    <property type="component" value="Unassembled WGS sequence"/>
</dbReference>
<feature type="compositionally biased region" description="Low complexity" evidence="1">
    <location>
        <begin position="824"/>
        <end position="835"/>
    </location>
</feature>
<dbReference type="Proteomes" id="UP000434957">
    <property type="component" value="Unassembled WGS sequence"/>
</dbReference>
<evidence type="ECO:0000259" key="2">
    <source>
        <dbReference type="Pfam" id="PF13843"/>
    </source>
</evidence>
<dbReference type="AlphaFoldDB" id="A0A6A4BX58"/>
<dbReference type="EMBL" id="QXFT01004455">
    <property type="protein sequence ID" value="KAE9277880.1"/>
    <property type="molecule type" value="Genomic_DNA"/>
</dbReference>
<feature type="region of interest" description="Disordered" evidence="1">
    <location>
        <begin position="796"/>
        <end position="852"/>
    </location>
</feature>
<feature type="domain" description="PiggyBac transposable element-derived protein" evidence="2">
    <location>
        <begin position="228"/>
        <end position="643"/>
    </location>
</feature>
<feature type="compositionally biased region" description="Acidic residues" evidence="1">
    <location>
        <begin position="107"/>
        <end position="137"/>
    </location>
</feature>
<sequence>MSDAGCDSSAQAICTTDKHPTTDPPAQRNLSNDFVAAVDGVSSDDESNTSRNDAAEEHAGAASCSSQVEEETKESEASTICPASDVFDEDPNIGGPSDTNDYVTLDSDGECEGDSVYDDDDDNLDWVEPDPGSDDEAASASDLLFDPALLDAVGGVDAVASGVVRASVLDDMHENGWTVHNLQTPFPYMDEPYETRPDGWMHEDYPGIFDGVHGPTAGALNAANTTLGAFLRFVTPQLLKKIAGASNDYFDENLDARVEAQHAKQQARQLRRPSFQAQTPEQIKSNLQKTPEISGREMCIFLGLLIARTIAPSKEKFAHHWKTTDEGAIPRGCFGQFMKRDQFDHISRVLHFSSNSNVQATRDRAWKLRPVIDALQATFQRNFVPPAVMAFDEAMLPSTSPFNKMRVFMKDKPHRWGTKLFMLGCSESAYCIRFEVYCGKRQNHDGSTPPGTKSGPAAVVRNLRQVFGVNGPSQFRLVVTDRFYTSVVLSMQLLTMRFYCVGTVMTNKKGLCKAILPNKKNNGRKESNKRPSSIAKGAFDMAELIQVPRIKFTRWWDNQGVFVLAAGGSAALDRIVRRDPASGEQVEVMCPRFVKDYQTFMGGVDVHDQLRLQRYSLQLARRYKKYYKSLFLGLMDLAIVNAFIIYNARRAADGKSKVSHVSFMKQLHLELCQLQSSDWIQLLRHRGLDPTPTKPRRAAPAHVPMQTDEWRKGNGDETRKRRQRACKVCSVLKRADQARGGETTFYCSACKLKTSSNHALASRVFLCNKVKHQSNRVATSCFEIWHKHWKDGTMISQARRKRKLRARKPARLPDGEESGEGDSSEQSSGDSASVSRPQRRQRTRAIDDSDKD</sequence>
<dbReference type="EMBL" id="QXFV01004495">
    <property type="protein sequence ID" value="KAE8969315.1"/>
    <property type="molecule type" value="Genomic_DNA"/>
</dbReference>
<keyword evidence="6" id="KW-1185">Reference proteome</keyword>
<proteinExistence type="predicted"/>
<dbReference type="Pfam" id="PF13843">
    <property type="entry name" value="DDE_Tnp_1_7"/>
    <property type="match status" value="1"/>
</dbReference>
<feature type="compositionally biased region" description="Basic and acidic residues" evidence="1">
    <location>
        <begin position="708"/>
        <end position="717"/>
    </location>
</feature>
<evidence type="ECO:0000313" key="3">
    <source>
        <dbReference type="EMBL" id="KAE8969315.1"/>
    </source>
</evidence>
<evidence type="ECO:0000313" key="5">
    <source>
        <dbReference type="Proteomes" id="UP000429607"/>
    </source>
</evidence>
<name>A0A6A4BX58_9STRA</name>
<dbReference type="InterPro" id="IPR029526">
    <property type="entry name" value="PGBD"/>
</dbReference>
<feature type="compositionally biased region" description="Basic residues" evidence="1">
    <location>
        <begin position="798"/>
        <end position="810"/>
    </location>
</feature>
<dbReference type="PANTHER" id="PTHR46599">
    <property type="entry name" value="PIGGYBAC TRANSPOSABLE ELEMENT-DERIVED PROTEIN 4"/>
    <property type="match status" value="1"/>
</dbReference>
<comment type="caution">
    <text evidence="4">The sequence shown here is derived from an EMBL/GenBank/DDBJ whole genome shotgun (WGS) entry which is preliminary data.</text>
</comment>
<evidence type="ECO:0000256" key="1">
    <source>
        <dbReference type="SAM" id="MobiDB-lite"/>
    </source>
</evidence>